<comment type="caution">
    <text evidence="1">The sequence shown here is derived from an EMBL/GenBank/DDBJ whole genome shotgun (WGS) entry which is preliminary data.</text>
</comment>
<keyword evidence="2" id="KW-1185">Reference proteome</keyword>
<proteinExistence type="predicted"/>
<reference evidence="1" key="1">
    <citation type="journal article" date="2019" name="bioRxiv">
        <title>The Genome of the Zebra Mussel, Dreissena polymorpha: A Resource for Invasive Species Research.</title>
        <authorList>
            <person name="McCartney M.A."/>
            <person name="Auch B."/>
            <person name="Kono T."/>
            <person name="Mallez S."/>
            <person name="Zhang Y."/>
            <person name="Obille A."/>
            <person name="Becker A."/>
            <person name="Abrahante J.E."/>
            <person name="Garbe J."/>
            <person name="Badalamenti J.P."/>
            <person name="Herman A."/>
            <person name="Mangelson H."/>
            <person name="Liachko I."/>
            <person name="Sullivan S."/>
            <person name="Sone E.D."/>
            <person name="Koren S."/>
            <person name="Silverstein K.A.T."/>
            <person name="Beckman K.B."/>
            <person name="Gohl D.M."/>
        </authorList>
    </citation>
    <scope>NUCLEOTIDE SEQUENCE</scope>
    <source>
        <strain evidence="1">Duluth1</strain>
        <tissue evidence="1">Whole animal</tissue>
    </source>
</reference>
<sequence length="72" mass="8505">MFDKVRAQTVAVDQYHLIPTRNMSYLTPQSHTQYHSYSYFPRTIRLWNTLPIYVKSSPSLDILTERLAVVNM</sequence>
<dbReference type="AlphaFoldDB" id="A0A9D4NDH9"/>
<organism evidence="1 2">
    <name type="scientific">Dreissena polymorpha</name>
    <name type="common">Zebra mussel</name>
    <name type="synonym">Mytilus polymorpha</name>
    <dbReference type="NCBI Taxonomy" id="45954"/>
    <lineage>
        <taxon>Eukaryota</taxon>
        <taxon>Metazoa</taxon>
        <taxon>Spiralia</taxon>
        <taxon>Lophotrochozoa</taxon>
        <taxon>Mollusca</taxon>
        <taxon>Bivalvia</taxon>
        <taxon>Autobranchia</taxon>
        <taxon>Heteroconchia</taxon>
        <taxon>Euheterodonta</taxon>
        <taxon>Imparidentia</taxon>
        <taxon>Neoheterodontei</taxon>
        <taxon>Myida</taxon>
        <taxon>Dreissenoidea</taxon>
        <taxon>Dreissenidae</taxon>
        <taxon>Dreissena</taxon>
    </lineage>
</organism>
<dbReference type="EMBL" id="JAIWYP010000001">
    <property type="protein sequence ID" value="KAH3892656.1"/>
    <property type="molecule type" value="Genomic_DNA"/>
</dbReference>
<evidence type="ECO:0000313" key="2">
    <source>
        <dbReference type="Proteomes" id="UP000828390"/>
    </source>
</evidence>
<evidence type="ECO:0000313" key="1">
    <source>
        <dbReference type="EMBL" id="KAH3892656.1"/>
    </source>
</evidence>
<gene>
    <name evidence="1" type="ORF">DPMN_016779</name>
</gene>
<accession>A0A9D4NDH9</accession>
<reference evidence="1" key="2">
    <citation type="submission" date="2020-11" db="EMBL/GenBank/DDBJ databases">
        <authorList>
            <person name="McCartney M.A."/>
            <person name="Auch B."/>
            <person name="Kono T."/>
            <person name="Mallez S."/>
            <person name="Becker A."/>
            <person name="Gohl D.M."/>
            <person name="Silverstein K.A.T."/>
            <person name="Koren S."/>
            <person name="Bechman K.B."/>
            <person name="Herman A."/>
            <person name="Abrahante J.E."/>
            <person name="Garbe J."/>
        </authorList>
    </citation>
    <scope>NUCLEOTIDE SEQUENCE</scope>
    <source>
        <strain evidence="1">Duluth1</strain>
        <tissue evidence="1">Whole animal</tissue>
    </source>
</reference>
<name>A0A9D4NDH9_DREPO</name>
<dbReference type="Proteomes" id="UP000828390">
    <property type="component" value="Unassembled WGS sequence"/>
</dbReference>
<protein>
    <submittedName>
        <fullName evidence="1">Uncharacterized protein</fullName>
    </submittedName>
</protein>